<evidence type="ECO:0000313" key="2">
    <source>
        <dbReference type="EMBL" id="MFF4772921.1"/>
    </source>
</evidence>
<dbReference type="EMBL" id="JBIAXI010000004">
    <property type="protein sequence ID" value="MFF4772921.1"/>
    <property type="molecule type" value="Genomic_DNA"/>
</dbReference>
<reference evidence="2 3" key="1">
    <citation type="submission" date="2024-10" db="EMBL/GenBank/DDBJ databases">
        <title>The Natural Products Discovery Center: Release of the First 8490 Sequenced Strains for Exploring Actinobacteria Biosynthetic Diversity.</title>
        <authorList>
            <person name="Kalkreuter E."/>
            <person name="Kautsar S.A."/>
            <person name="Yang D."/>
            <person name="Bader C.D."/>
            <person name="Teijaro C.N."/>
            <person name="Fluegel L."/>
            <person name="Davis C.M."/>
            <person name="Simpson J.R."/>
            <person name="Lauterbach L."/>
            <person name="Steele A.D."/>
            <person name="Gui C."/>
            <person name="Meng S."/>
            <person name="Li G."/>
            <person name="Viehrig K."/>
            <person name="Ye F."/>
            <person name="Su P."/>
            <person name="Kiefer A.F."/>
            <person name="Nichols A."/>
            <person name="Cepeda A.J."/>
            <person name="Yan W."/>
            <person name="Fan B."/>
            <person name="Jiang Y."/>
            <person name="Adhikari A."/>
            <person name="Zheng C.-J."/>
            <person name="Schuster L."/>
            <person name="Cowan T.M."/>
            <person name="Smanski M.J."/>
            <person name="Chevrette M.G."/>
            <person name="De Carvalho L.P.S."/>
            <person name="Shen B."/>
        </authorList>
    </citation>
    <scope>NUCLEOTIDE SEQUENCE [LARGE SCALE GENOMIC DNA]</scope>
    <source>
        <strain evidence="2 3">NPDC001281</strain>
    </source>
</reference>
<accession>A0ABW6V0U8</accession>
<name>A0ABW6V0U8_MICFU</name>
<gene>
    <name evidence="2" type="ORF">ACFY05_08700</name>
</gene>
<comment type="caution">
    <text evidence="2">The sequence shown here is derived from an EMBL/GenBank/DDBJ whole genome shotgun (WGS) entry which is preliminary data.</text>
</comment>
<organism evidence="2 3">
    <name type="scientific">Microtetraspora fusca</name>
    <dbReference type="NCBI Taxonomy" id="1997"/>
    <lineage>
        <taxon>Bacteria</taxon>
        <taxon>Bacillati</taxon>
        <taxon>Actinomycetota</taxon>
        <taxon>Actinomycetes</taxon>
        <taxon>Streptosporangiales</taxon>
        <taxon>Streptosporangiaceae</taxon>
        <taxon>Microtetraspora</taxon>
    </lineage>
</organism>
<proteinExistence type="predicted"/>
<dbReference type="Proteomes" id="UP001602119">
    <property type="component" value="Unassembled WGS sequence"/>
</dbReference>
<sequence>MNPEGNVEVAGNFVRGAAGTVAESRRAAAAVGRAGAPAPSPSGAGREE</sequence>
<feature type="region of interest" description="Disordered" evidence="1">
    <location>
        <begin position="29"/>
        <end position="48"/>
    </location>
</feature>
<keyword evidence="3" id="KW-1185">Reference proteome</keyword>
<evidence type="ECO:0000256" key="1">
    <source>
        <dbReference type="SAM" id="MobiDB-lite"/>
    </source>
</evidence>
<evidence type="ECO:0000313" key="3">
    <source>
        <dbReference type="Proteomes" id="UP001602119"/>
    </source>
</evidence>
<dbReference type="RefSeq" id="WP_157545325.1">
    <property type="nucleotide sequence ID" value="NZ_BBYK01000045.1"/>
</dbReference>
<protein>
    <submittedName>
        <fullName evidence="2">Uncharacterized protein</fullName>
    </submittedName>
</protein>